<dbReference type="RefSeq" id="WP_130145808.1">
    <property type="nucleotide sequence ID" value="NZ_SGSU01000009.1"/>
</dbReference>
<proteinExistence type="predicted"/>
<reference evidence="1 2" key="1">
    <citation type="submission" date="2019-02" db="EMBL/GenBank/DDBJ databases">
        <title>The Batch Genome Submission of Acinetobacter spp. strains.</title>
        <authorList>
            <person name="Qin J."/>
            <person name="Hu Y."/>
            <person name="Ye H."/>
            <person name="Wei L."/>
            <person name="Feng Y."/>
            <person name="Zong Z."/>
        </authorList>
    </citation>
    <scope>NUCLEOTIDE SEQUENCE [LARGE SCALE GENOMIC DNA]</scope>
    <source>
        <strain evidence="1 2">WCHABo060081</strain>
    </source>
</reference>
<dbReference type="EMBL" id="SGSU01000009">
    <property type="protein sequence ID" value="RZG66916.1"/>
    <property type="molecule type" value="Genomic_DNA"/>
</dbReference>
<gene>
    <name evidence="1" type="ORF">EXE25_09565</name>
</gene>
<protein>
    <submittedName>
        <fullName evidence="1">Uncharacterized protein</fullName>
    </submittedName>
</protein>
<evidence type="ECO:0000313" key="2">
    <source>
        <dbReference type="Proteomes" id="UP000293483"/>
    </source>
</evidence>
<sequence length="146" mass="16986">MKVITFPSAEHMQDILTKFKKEDVNLNTVIKHLNSLLGQKLPKSDDELKDEIEKLTSVSSELNKIFELDEKYVQEKFLEIFSNLNELNSKIWSVDEKLNYPIYSPDFGQPSLFFIKTSLHNCLKGNDLFNKMVKTSISDLTKPKYH</sequence>
<evidence type="ECO:0000313" key="1">
    <source>
        <dbReference type="EMBL" id="RZG66916.1"/>
    </source>
</evidence>
<name>A0A4Q7AWX8_9GAMM</name>
<comment type="caution">
    <text evidence="1">The sequence shown here is derived from an EMBL/GenBank/DDBJ whole genome shotgun (WGS) entry which is preliminary data.</text>
</comment>
<accession>A0A4Q7AWX8</accession>
<organism evidence="1 2">
    <name type="scientific">Acinetobacter bouvetii</name>
    <dbReference type="NCBI Taxonomy" id="202951"/>
    <lineage>
        <taxon>Bacteria</taxon>
        <taxon>Pseudomonadati</taxon>
        <taxon>Pseudomonadota</taxon>
        <taxon>Gammaproteobacteria</taxon>
        <taxon>Moraxellales</taxon>
        <taxon>Moraxellaceae</taxon>
        <taxon>Acinetobacter</taxon>
    </lineage>
</organism>
<dbReference type="AlphaFoldDB" id="A0A4Q7AWX8"/>
<dbReference type="Proteomes" id="UP000293483">
    <property type="component" value="Unassembled WGS sequence"/>
</dbReference>